<dbReference type="InterPro" id="IPR013783">
    <property type="entry name" value="Ig-like_fold"/>
</dbReference>
<organism evidence="2 3">
    <name type="scientific">Arcobacter nitrofigilis (strain ATCC 33309 / DSM 7299 / CCUG 15893 / LMG 7604 / NCTC 12251 / CI)</name>
    <name type="common">Campylobacter nitrofigilis</name>
    <dbReference type="NCBI Taxonomy" id="572480"/>
    <lineage>
        <taxon>Bacteria</taxon>
        <taxon>Pseudomonadati</taxon>
        <taxon>Campylobacterota</taxon>
        <taxon>Epsilonproteobacteria</taxon>
        <taxon>Campylobacterales</taxon>
        <taxon>Arcobacteraceae</taxon>
        <taxon>Arcobacter</taxon>
    </lineage>
</organism>
<dbReference type="eggNOG" id="COG2911">
    <property type="taxonomic scope" value="Bacteria"/>
</dbReference>
<dbReference type="HOGENOM" id="CLU_259572_0_0_7"/>
<dbReference type="STRING" id="572480.Arnit_1508"/>
<dbReference type="RefSeq" id="WP_013135309.1">
    <property type="nucleotide sequence ID" value="NC_014166.1"/>
</dbReference>
<dbReference type="Proteomes" id="UP000000939">
    <property type="component" value="Chromosome"/>
</dbReference>
<sequence length="1324" mass="138400">MKKNVIKLVLDGQQVVVKAVNQSEYLIVDKDGGSPKKIFLKKVNDDLEIYSSDTATIPDVIIEDYYAANMEVEVSGVDSLTNEVFNYDIPETMESNNEFVTASRETFDTSVSSMSPTTMALGALGIVGAGVALASSSSSSDSSDSSNSSANNKVSGNFSSGPALDSNDLTVTAYSVDGTELATTKVNEDGSYSLNVGSYSGVVLLYLNDDSTNDNVDYMDEATAQAKDLDGVLLSVGVVNGENTVININPLTSIAAHSAGVILTGDILDTNSIKNLTAEIVNNANSGTADTYGIVEDLLTAEIVTTITVEGGDSSESANLYGHVLDAISKAENELGLSTSQLVSNLASQSETAKLKANESIKKHLAENLSDTDIESDPFIYLENSVINKESKDSTTSLKFGVSGIAEGTEVSLKIGDSGTPITGTVTADGKVEFDSSDLATLADDTYTYTFSVGEETIEGTFIVDTTLPGLITNFTEVDTGTLDNDRITNNGKISFTGLEAGATWEYTTDGGSTWQKGSGNSFTLSEGEYSENQVQVRQTDAAGNTGEAGSVAAITVDTTAVTASEIITKAVIGAIKVTSLEGGDTFAYSTDGGTTYTIANVGTTSFNVEPGDYADGKFFVKVIDAAGNESEPKNLGAVTVSEGITLSLEEDTGISTTDGITSNDVVNLSGLIEGATWEYSTDGGNTWTDGSDTSFTLPDGEYTSETVVVRQTAPGETEPTEPSYLDPVTIDTAAPTKPTLTLSEDTGTNTNDYISSNGLLNVGSLEEGAIVKYSTDNGDTWKDGSTLEEGEYDAGTVKVKVIDKAGNESISDAFANKIIIDKTAPTAISGTQGDNSIDVTGIEAGASWQYSKDGGTTWIDGTGTNFNPGTGEYAAGDLVIRQIDVAGNISATKALGAITIEGLSLSFTDTGESTTDKITNNNVVTVSGITNGATWEYSTDGGTNWTTGTDTSFTLTDGDYSNGDIQVRETVDSVTSDPTSLESEIHVDTDAPVGLATELNDTTVTVTGVESGATWEYSTDGGNNWNTGTDTSFTLSSPDFADGSVQVRQVDVAGNESTETVVVKPITNLDVRSDIYINHAALSSGEILTVTTTDGSNFYVKDTGETYSDEAMTNQIGTTTFDTSVNGKLGIDLSNDLDFSSDYTLSIGSDVNNTTTVLEFSTVTPGTTSAAKQKYNEGSNVDVVESIKYDNNGDIVDSISWLSLDGLTTDGNFSTSDYEADLGIADIGIVMTNSNSDQSIFSLLGGDTKGGITFNNVDSGDLIYVDNKPAIDTPSTYNVGTADDDSFYTENGGATTLIYDEGLSLGITLEDSTKLLANNNIVG</sequence>
<dbReference type="OrthoDB" id="9758307at2"/>
<evidence type="ECO:0000313" key="2">
    <source>
        <dbReference type="EMBL" id="ADG93164.1"/>
    </source>
</evidence>
<feature type="region of interest" description="Disordered" evidence="1">
    <location>
        <begin position="137"/>
        <end position="161"/>
    </location>
</feature>
<keyword evidence="3" id="KW-1185">Reference proteome</keyword>
<gene>
    <name evidence="2" type="ordered locus">Arnit_1508</name>
</gene>
<evidence type="ECO:0000313" key="3">
    <source>
        <dbReference type="Proteomes" id="UP000000939"/>
    </source>
</evidence>
<dbReference type="Gene3D" id="2.60.40.10">
    <property type="entry name" value="Immunoglobulins"/>
    <property type="match status" value="3"/>
</dbReference>
<dbReference type="KEGG" id="ant:Arnit_1508"/>
<accession>D5V5Z7</accession>
<protein>
    <submittedName>
        <fullName evidence="2">Uncharacterized protein</fullName>
    </submittedName>
</protein>
<feature type="region of interest" description="Disordered" evidence="1">
    <location>
        <begin position="713"/>
        <end position="732"/>
    </location>
</feature>
<reference evidence="2 3" key="1">
    <citation type="journal article" date="2010" name="Stand. Genomic Sci.">
        <title>Complete genome sequence of Arcobacter nitrofigilis type strain (CI).</title>
        <authorList>
            <person name="Pati A."/>
            <person name="Gronow S."/>
            <person name="Lapidus A."/>
            <person name="Copeland A."/>
            <person name="Glavina Del Rio T."/>
            <person name="Nolan M."/>
            <person name="Lucas S."/>
            <person name="Tice H."/>
            <person name="Cheng J.F."/>
            <person name="Han C."/>
            <person name="Chertkov O."/>
            <person name="Bruce D."/>
            <person name="Tapia R."/>
            <person name="Goodwin L."/>
            <person name="Pitluck S."/>
            <person name="Liolios K."/>
            <person name="Ivanova N."/>
            <person name="Mavromatis K."/>
            <person name="Chen A."/>
            <person name="Palaniappan K."/>
            <person name="Land M."/>
            <person name="Hauser L."/>
            <person name="Chang Y.J."/>
            <person name="Jeffries C.D."/>
            <person name="Detter J.C."/>
            <person name="Rohde M."/>
            <person name="Goker M."/>
            <person name="Bristow J."/>
            <person name="Eisen J.A."/>
            <person name="Markowitz V."/>
            <person name="Hugenholtz P."/>
            <person name="Klenk H.P."/>
            <person name="Kyrpides N.C."/>
        </authorList>
    </citation>
    <scope>NUCLEOTIDE SEQUENCE [LARGE SCALE GENOMIC DNA]</scope>
    <source>
        <strain evidence="3">ATCC 33309 / DSM 7299 / CCUG 15893 / LMG 7604 / NCTC 12251 / CI</strain>
    </source>
</reference>
<proteinExistence type="predicted"/>
<feature type="compositionally biased region" description="Low complexity" evidence="1">
    <location>
        <begin position="137"/>
        <end position="152"/>
    </location>
</feature>
<evidence type="ECO:0000256" key="1">
    <source>
        <dbReference type="SAM" id="MobiDB-lite"/>
    </source>
</evidence>
<name>D5V5Z7_ARCNC</name>
<dbReference type="EMBL" id="CP001999">
    <property type="protein sequence ID" value="ADG93164.1"/>
    <property type="molecule type" value="Genomic_DNA"/>
</dbReference>